<evidence type="ECO:0000313" key="1">
    <source>
        <dbReference type="EMBL" id="TXD68312.1"/>
    </source>
</evidence>
<dbReference type="AlphaFoldDB" id="A0A5C6YN67"/>
<accession>A0A5C6YN67</accession>
<reference evidence="1 2" key="1">
    <citation type="submission" date="2019-08" db="EMBL/GenBank/DDBJ databases">
        <title>Genome of Aequorivita lipolytica Y10-2 (type strain).</title>
        <authorList>
            <person name="Bowman J.P."/>
        </authorList>
    </citation>
    <scope>NUCLEOTIDE SEQUENCE [LARGE SCALE GENOMIC DNA]</scope>
    <source>
        <strain evidence="1 2">Y10-2</strain>
    </source>
</reference>
<name>A0A5C6YN67_9FLAO</name>
<dbReference type="OrthoDB" id="1440561at2"/>
<dbReference type="RefSeq" id="WP_111816760.1">
    <property type="nucleotide sequence ID" value="NZ_CBCRZQ010000010.1"/>
</dbReference>
<organism evidence="1 2">
    <name type="scientific">Aequorivita lipolytica</name>
    <dbReference type="NCBI Taxonomy" id="153267"/>
    <lineage>
        <taxon>Bacteria</taxon>
        <taxon>Pseudomonadati</taxon>
        <taxon>Bacteroidota</taxon>
        <taxon>Flavobacteriia</taxon>
        <taxon>Flavobacteriales</taxon>
        <taxon>Flavobacteriaceae</taxon>
        <taxon>Aequorivita</taxon>
    </lineage>
</organism>
<evidence type="ECO:0000313" key="2">
    <source>
        <dbReference type="Proteomes" id="UP000321945"/>
    </source>
</evidence>
<comment type="caution">
    <text evidence="1">The sequence shown here is derived from an EMBL/GenBank/DDBJ whole genome shotgun (WGS) entry which is preliminary data.</text>
</comment>
<gene>
    <name evidence="1" type="ORF">ESV24_12665</name>
</gene>
<dbReference type="EMBL" id="VORU01000012">
    <property type="protein sequence ID" value="TXD68312.1"/>
    <property type="molecule type" value="Genomic_DNA"/>
</dbReference>
<dbReference type="Proteomes" id="UP000321945">
    <property type="component" value="Unassembled WGS sequence"/>
</dbReference>
<sequence>MSQEIIEQIKNNPFGEIDESIFIDNQEYQITYQWKRRISISIRRKQSLITDTAVFEIRKLPIMSMIVRSPQYSLRGEKTELTEKLLLNQYTRALLYFPTSKISCQNHQISYTAKLRRKDSDQLETIIEHFRALLTTL</sequence>
<proteinExistence type="predicted"/>
<protein>
    <submittedName>
        <fullName evidence="1">Uncharacterized protein</fullName>
    </submittedName>
</protein>
<keyword evidence="2" id="KW-1185">Reference proteome</keyword>